<dbReference type="SMART" id="SM00173">
    <property type="entry name" value="RAS"/>
    <property type="match status" value="1"/>
</dbReference>
<evidence type="ECO:0000313" key="5">
    <source>
        <dbReference type="EMBL" id="CAE0630648.1"/>
    </source>
</evidence>
<organism evidence="5">
    <name type="scientific">Heterosigma akashiwo</name>
    <name type="common">Chromophytic alga</name>
    <name type="synonym">Heterosigma carterae</name>
    <dbReference type="NCBI Taxonomy" id="2829"/>
    <lineage>
        <taxon>Eukaryota</taxon>
        <taxon>Sar</taxon>
        <taxon>Stramenopiles</taxon>
        <taxon>Ochrophyta</taxon>
        <taxon>Raphidophyceae</taxon>
        <taxon>Chattonellales</taxon>
        <taxon>Chattonellaceae</taxon>
        <taxon>Heterosigma</taxon>
    </lineage>
</organism>
<evidence type="ECO:0000256" key="2">
    <source>
        <dbReference type="ARBA" id="ARBA00023134"/>
    </source>
</evidence>
<proteinExistence type="predicted"/>
<evidence type="ECO:0000256" key="1">
    <source>
        <dbReference type="ARBA" id="ARBA00022741"/>
    </source>
</evidence>
<dbReference type="SUPFAM" id="SSF52540">
    <property type="entry name" value="P-loop containing nucleoside triphosphate hydrolases"/>
    <property type="match status" value="1"/>
</dbReference>
<dbReference type="PANTHER" id="PTHR47977">
    <property type="entry name" value="RAS-RELATED PROTEIN RAB"/>
    <property type="match status" value="1"/>
</dbReference>
<accession>A0A6V1KKE1</accession>
<dbReference type="InterPro" id="IPR005225">
    <property type="entry name" value="Small_GTP-bd"/>
</dbReference>
<dbReference type="GO" id="GO:0005525">
    <property type="term" value="F:GTP binding"/>
    <property type="evidence" value="ECO:0007669"/>
    <property type="project" value="UniProtKB-KW"/>
</dbReference>
<gene>
    <name evidence="5" type="ORF">HAKA00212_LOCUS9345</name>
</gene>
<keyword evidence="3" id="KW-0449">Lipoprotein</keyword>
<dbReference type="AlphaFoldDB" id="A0A6V1KKE1"/>
<reference evidence="5" key="1">
    <citation type="submission" date="2021-01" db="EMBL/GenBank/DDBJ databases">
        <authorList>
            <person name="Corre E."/>
            <person name="Pelletier E."/>
            <person name="Niang G."/>
            <person name="Scheremetjew M."/>
            <person name="Finn R."/>
            <person name="Kale V."/>
            <person name="Holt S."/>
            <person name="Cochrane G."/>
            <person name="Meng A."/>
            <person name="Brown T."/>
            <person name="Cohen L."/>
        </authorList>
    </citation>
    <scope>NUCLEOTIDE SEQUENCE</scope>
    <source>
        <strain evidence="5">CCMP3107</strain>
    </source>
</reference>
<dbReference type="SMART" id="SM00174">
    <property type="entry name" value="RHO"/>
    <property type="match status" value="1"/>
</dbReference>
<evidence type="ECO:0000256" key="3">
    <source>
        <dbReference type="ARBA" id="ARBA00023288"/>
    </source>
</evidence>
<dbReference type="GO" id="GO:0003924">
    <property type="term" value="F:GTPase activity"/>
    <property type="evidence" value="ECO:0007669"/>
    <property type="project" value="InterPro"/>
</dbReference>
<keyword evidence="2" id="KW-0342">GTP-binding</keyword>
<dbReference type="EMBL" id="HBIU01020114">
    <property type="protein sequence ID" value="CAE0630648.1"/>
    <property type="molecule type" value="Transcribed_RNA"/>
</dbReference>
<dbReference type="InterPro" id="IPR050227">
    <property type="entry name" value="Rab"/>
</dbReference>
<feature type="region of interest" description="Disordered" evidence="4">
    <location>
        <begin position="180"/>
        <end position="210"/>
    </location>
</feature>
<dbReference type="InterPro" id="IPR001806">
    <property type="entry name" value="Small_GTPase"/>
</dbReference>
<dbReference type="CDD" id="cd00154">
    <property type="entry name" value="Rab"/>
    <property type="match status" value="1"/>
</dbReference>
<sequence length="210" mass="23084">MADRRTSKKQPPIIRILMVGDSSVGKTSLVMRFDDKGFLNKYATTIGVDYSDRLVEVDGDEYKLQVWDTAGQERFRALTSSFFKRADGFCLCYDISSRHSFDNVNRWMKDICEQAPSGFNLILVGNKCDVPEARREVAYQEGVDLAGEFGAPFLEASAKTDRNVDDVFMTVASAVVAQKSGGSRGAGTRQNINLPSSRGGHQERGGCGCS</sequence>
<dbReference type="PROSITE" id="PS51421">
    <property type="entry name" value="RAS"/>
    <property type="match status" value="1"/>
</dbReference>
<dbReference type="InterPro" id="IPR027417">
    <property type="entry name" value="P-loop_NTPase"/>
</dbReference>
<protein>
    <submittedName>
        <fullName evidence="5">Uncharacterized protein</fullName>
    </submittedName>
</protein>
<dbReference type="PRINTS" id="PR00449">
    <property type="entry name" value="RASTRNSFRMNG"/>
</dbReference>
<dbReference type="SMART" id="SM00176">
    <property type="entry name" value="RAN"/>
    <property type="match status" value="1"/>
</dbReference>
<dbReference type="NCBIfam" id="TIGR00231">
    <property type="entry name" value="small_GTP"/>
    <property type="match status" value="1"/>
</dbReference>
<evidence type="ECO:0000256" key="4">
    <source>
        <dbReference type="SAM" id="MobiDB-lite"/>
    </source>
</evidence>
<dbReference type="SMART" id="SM00175">
    <property type="entry name" value="RAB"/>
    <property type="match status" value="1"/>
</dbReference>
<dbReference type="FunFam" id="3.40.50.300:FF:001129">
    <property type="entry name" value="ras-related protein Rab-44 isoform X2"/>
    <property type="match status" value="1"/>
</dbReference>
<name>A0A6V1KKE1_HETAK</name>
<keyword evidence="1" id="KW-0547">Nucleotide-binding</keyword>
<dbReference type="Gene3D" id="3.40.50.300">
    <property type="entry name" value="P-loop containing nucleotide triphosphate hydrolases"/>
    <property type="match status" value="1"/>
</dbReference>
<dbReference type="PROSITE" id="PS51420">
    <property type="entry name" value="RHO"/>
    <property type="match status" value="1"/>
</dbReference>
<dbReference type="Pfam" id="PF00071">
    <property type="entry name" value="Ras"/>
    <property type="match status" value="1"/>
</dbReference>
<dbReference type="PROSITE" id="PS51419">
    <property type="entry name" value="RAB"/>
    <property type="match status" value="1"/>
</dbReference>